<dbReference type="InterPro" id="IPR011008">
    <property type="entry name" value="Dimeric_a/b-barrel"/>
</dbReference>
<dbReference type="InterPro" id="IPR007138">
    <property type="entry name" value="ABM_dom"/>
</dbReference>
<evidence type="ECO:0000259" key="1">
    <source>
        <dbReference type="PROSITE" id="PS51725"/>
    </source>
</evidence>
<name>A0A077M378_9MICO</name>
<gene>
    <name evidence="2" type="ORF">BN12_790020</name>
</gene>
<sequence length="96" mass="10677">MIVGRFKVQCRPERTEEMAQVIAAVEAPSRALPGVVHFDVSRSLTDPDAFIATEVFENREALDRQNAQDEVAALLDLINGGAVIGDYEWTVWETTE</sequence>
<evidence type="ECO:0000313" key="2">
    <source>
        <dbReference type="EMBL" id="CCH80191.1"/>
    </source>
</evidence>
<proteinExistence type="predicted"/>
<dbReference type="RefSeq" id="WP_048552218.1">
    <property type="nucleotide sequence ID" value="NZ_HF570958.1"/>
</dbReference>
<accession>A0A077M378</accession>
<dbReference type="Proteomes" id="UP000035721">
    <property type="component" value="Unassembled WGS sequence"/>
</dbReference>
<dbReference type="SUPFAM" id="SSF54909">
    <property type="entry name" value="Dimeric alpha+beta barrel"/>
    <property type="match status" value="1"/>
</dbReference>
<keyword evidence="3" id="KW-1185">Reference proteome</keyword>
<organism evidence="2 3">
    <name type="scientific">Nostocoides japonicum T1-X7</name>
    <dbReference type="NCBI Taxonomy" id="1194083"/>
    <lineage>
        <taxon>Bacteria</taxon>
        <taxon>Bacillati</taxon>
        <taxon>Actinomycetota</taxon>
        <taxon>Actinomycetes</taxon>
        <taxon>Micrococcales</taxon>
        <taxon>Intrasporangiaceae</taxon>
        <taxon>Nostocoides</taxon>
    </lineage>
</organism>
<dbReference type="PROSITE" id="PS51725">
    <property type="entry name" value="ABM"/>
    <property type="match status" value="1"/>
</dbReference>
<feature type="domain" description="ABM" evidence="1">
    <location>
        <begin position="2"/>
        <end position="96"/>
    </location>
</feature>
<dbReference type="Gene3D" id="3.30.70.100">
    <property type="match status" value="1"/>
</dbReference>
<dbReference type="Pfam" id="PF03992">
    <property type="entry name" value="ABM"/>
    <property type="match status" value="1"/>
</dbReference>
<protein>
    <recommendedName>
        <fullName evidence="1">ABM domain-containing protein</fullName>
    </recommendedName>
</protein>
<reference evidence="2 3" key="1">
    <citation type="journal article" date="2013" name="ISME J.">
        <title>A metabolic model for members of the genus Tetrasphaera involved in enhanced biological phosphorus removal.</title>
        <authorList>
            <person name="Kristiansen R."/>
            <person name="Nguyen H.T.T."/>
            <person name="Saunders A.M."/>
            <person name="Nielsen J.L."/>
            <person name="Wimmer R."/>
            <person name="Le V.Q."/>
            <person name="McIlroy S.J."/>
            <person name="Petrovski S."/>
            <person name="Seviour R.J."/>
            <person name="Calteau A."/>
            <person name="Nielsen K.L."/>
            <person name="Nielsen P.H."/>
        </authorList>
    </citation>
    <scope>NUCLEOTIDE SEQUENCE [LARGE SCALE GENOMIC DNA]</scope>
    <source>
        <strain evidence="2 3">T1-X7</strain>
    </source>
</reference>
<comment type="caution">
    <text evidence="2">The sequence shown here is derived from an EMBL/GenBank/DDBJ whole genome shotgun (WGS) entry which is preliminary data.</text>
</comment>
<dbReference type="OrthoDB" id="8452260at2"/>
<dbReference type="AlphaFoldDB" id="A0A077M378"/>
<evidence type="ECO:0000313" key="3">
    <source>
        <dbReference type="Proteomes" id="UP000035721"/>
    </source>
</evidence>
<dbReference type="EMBL" id="CAJB01000413">
    <property type="protein sequence ID" value="CCH80191.1"/>
    <property type="molecule type" value="Genomic_DNA"/>
</dbReference>